<dbReference type="KEGG" id="vg:29064929"/>
<reference evidence="1 2" key="2">
    <citation type="submission" date="2016-07" db="EMBL/GenBank/DDBJ databases">
        <title>Whole genome sequeicing and characterization of Enterobacter phage Arya isolated from the termite gut.</title>
        <authorList>
            <person name="Tikhe C."/>
            <person name="Husseneder C."/>
        </authorList>
    </citation>
    <scope>NUCLEOTIDE SEQUENCE [LARGE SCALE GENOMIC DNA]</scope>
</reference>
<gene>
    <name evidence="1" type="ORF">BI096_gp22</name>
</gene>
<organism evidence="1 2">
    <name type="scientific">Enterobacter phage Arya</name>
    <dbReference type="NCBI Taxonomy" id="1864622"/>
    <lineage>
        <taxon>Viruses</taxon>
        <taxon>Duplodnaviria</taxon>
        <taxon>Heunggongvirae</taxon>
        <taxon>Uroviricota</taxon>
        <taxon>Caudoviricetes</taxon>
        <taxon>Iiscvirinae</taxon>
        <taxon>Aryavirus</taxon>
        <taxon>Aryavirus arya</taxon>
    </lineage>
</organism>
<evidence type="ECO:0000313" key="2">
    <source>
        <dbReference type="Proteomes" id="UP000201689"/>
    </source>
</evidence>
<sequence length="96" mass="10751">MTTKKLPDYLKLNEQTGHIDITLARPLNVDGANVTVLRMREPTVADQEVAVDAAGSDASREIAMFANLCEVSPDQIRKMALRDYKRLQEAFVNFTI</sequence>
<dbReference type="EMBL" id="KX231828">
    <property type="protein sequence ID" value="ANN86130.1"/>
    <property type="molecule type" value="Genomic_DNA"/>
</dbReference>
<keyword evidence="2" id="KW-1185">Reference proteome</keyword>
<evidence type="ECO:0008006" key="3">
    <source>
        <dbReference type="Google" id="ProtNLM"/>
    </source>
</evidence>
<dbReference type="InterPro" id="IPR019289">
    <property type="entry name" value="Phage_tail_E/E"/>
</dbReference>
<dbReference type="Pfam" id="PF10109">
    <property type="entry name" value="Phage_TAC_7"/>
    <property type="match status" value="1"/>
</dbReference>
<dbReference type="RefSeq" id="YP_009284286.1">
    <property type="nucleotide sequence ID" value="NC_031048.1"/>
</dbReference>
<evidence type="ECO:0000313" key="1">
    <source>
        <dbReference type="EMBL" id="ANN86130.1"/>
    </source>
</evidence>
<name>A0A193GYZ8_9CAUD</name>
<proteinExistence type="predicted"/>
<dbReference type="GeneID" id="29064929"/>
<dbReference type="Proteomes" id="UP000201689">
    <property type="component" value="Segment"/>
</dbReference>
<protein>
    <recommendedName>
        <fullName evidence="3">Phage tail assembly protein</fullName>
    </recommendedName>
</protein>
<dbReference type="OrthoDB" id="17993at10239"/>
<accession>A0A193GYZ8</accession>
<reference evidence="1 2" key="1">
    <citation type="submission" date="2016-05" db="EMBL/GenBank/DDBJ databases">
        <authorList>
            <person name="Lavstsen T."/>
            <person name="Jespersen J.S."/>
        </authorList>
    </citation>
    <scope>NUCLEOTIDE SEQUENCE [LARGE SCALE GENOMIC DNA]</scope>
</reference>